<dbReference type="OrthoDB" id="189997at2759"/>
<keyword evidence="7" id="KW-0539">Nucleus</keyword>
<dbReference type="GO" id="GO:0000981">
    <property type="term" value="F:DNA-binding transcription factor activity, RNA polymerase II-specific"/>
    <property type="evidence" value="ECO:0007669"/>
    <property type="project" value="InterPro"/>
</dbReference>
<protein>
    <recommendedName>
        <fullName evidence="8">Zn(2)-C6 fungal-type domain-containing protein</fullName>
    </recommendedName>
</protein>
<keyword evidence="4" id="KW-0805">Transcription regulation</keyword>
<gene>
    <name evidence="9" type="ORF">PAC_06430</name>
</gene>
<dbReference type="GO" id="GO:0008270">
    <property type="term" value="F:zinc ion binding"/>
    <property type="evidence" value="ECO:0007669"/>
    <property type="project" value="InterPro"/>
</dbReference>
<dbReference type="InterPro" id="IPR036864">
    <property type="entry name" value="Zn2-C6_fun-type_DNA-bd_sf"/>
</dbReference>
<organism evidence="9 10">
    <name type="scientific">Phialocephala subalpina</name>
    <dbReference type="NCBI Taxonomy" id="576137"/>
    <lineage>
        <taxon>Eukaryota</taxon>
        <taxon>Fungi</taxon>
        <taxon>Dikarya</taxon>
        <taxon>Ascomycota</taxon>
        <taxon>Pezizomycotina</taxon>
        <taxon>Leotiomycetes</taxon>
        <taxon>Helotiales</taxon>
        <taxon>Mollisiaceae</taxon>
        <taxon>Phialocephala</taxon>
        <taxon>Phialocephala fortinii species complex</taxon>
    </lineage>
</organism>
<feature type="domain" description="Zn(2)-C6 fungal-type" evidence="8">
    <location>
        <begin position="12"/>
        <end position="40"/>
    </location>
</feature>
<proteinExistence type="predicted"/>
<accession>A0A1L7WUV1</accession>
<dbReference type="PROSITE" id="PS00463">
    <property type="entry name" value="ZN2_CY6_FUNGAL_1"/>
    <property type="match status" value="1"/>
</dbReference>
<dbReference type="Gene3D" id="4.10.240.10">
    <property type="entry name" value="Zn(2)-C6 fungal-type DNA-binding domain"/>
    <property type="match status" value="1"/>
</dbReference>
<keyword evidence="5" id="KW-0238">DNA-binding</keyword>
<dbReference type="PANTHER" id="PTHR47782">
    <property type="entry name" value="ZN(II)2CYS6 TRANSCRIPTION FACTOR (EUROFUNG)-RELATED"/>
    <property type="match status" value="1"/>
</dbReference>
<dbReference type="EMBL" id="FJOG01000008">
    <property type="protein sequence ID" value="CZR56541.1"/>
    <property type="molecule type" value="Genomic_DNA"/>
</dbReference>
<dbReference type="GO" id="GO:0043565">
    <property type="term" value="F:sequence-specific DNA binding"/>
    <property type="evidence" value="ECO:0007669"/>
    <property type="project" value="TreeGrafter"/>
</dbReference>
<evidence type="ECO:0000256" key="3">
    <source>
        <dbReference type="ARBA" id="ARBA00022833"/>
    </source>
</evidence>
<dbReference type="GO" id="GO:0005634">
    <property type="term" value="C:nucleus"/>
    <property type="evidence" value="ECO:0007669"/>
    <property type="project" value="UniProtKB-SubCell"/>
</dbReference>
<evidence type="ECO:0000256" key="5">
    <source>
        <dbReference type="ARBA" id="ARBA00023125"/>
    </source>
</evidence>
<evidence type="ECO:0000256" key="4">
    <source>
        <dbReference type="ARBA" id="ARBA00023015"/>
    </source>
</evidence>
<evidence type="ECO:0000256" key="2">
    <source>
        <dbReference type="ARBA" id="ARBA00022723"/>
    </source>
</evidence>
<dbReference type="PROSITE" id="PS50048">
    <property type="entry name" value="ZN2_CY6_FUNGAL_2"/>
    <property type="match status" value="1"/>
</dbReference>
<keyword evidence="10" id="KW-1185">Reference proteome</keyword>
<dbReference type="SUPFAM" id="SSF57701">
    <property type="entry name" value="Zn2/Cys6 DNA-binding domain"/>
    <property type="match status" value="1"/>
</dbReference>
<dbReference type="InterPro" id="IPR001138">
    <property type="entry name" value="Zn2Cys6_DnaBD"/>
</dbReference>
<dbReference type="Proteomes" id="UP000184330">
    <property type="component" value="Unassembled WGS sequence"/>
</dbReference>
<reference evidence="9 10" key="1">
    <citation type="submission" date="2016-03" db="EMBL/GenBank/DDBJ databases">
        <authorList>
            <person name="Ploux O."/>
        </authorList>
    </citation>
    <scope>NUCLEOTIDE SEQUENCE [LARGE SCALE GENOMIC DNA]</scope>
    <source>
        <strain evidence="9 10">UAMH 11012</strain>
    </source>
</reference>
<evidence type="ECO:0000259" key="8">
    <source>
        <dbReference type="PROSITE" id="PS50048"/>
    </source>
</evidence>
<dbReference type="GO" id="GO:0045944">
    <property type="term" value="P:positive regulation of transcription by RNA polymerase II"/>
    <property type="evidence" value="ECO:0007669"/>
    <property type="project" value="TreeGrafter"/>
</dbReference>
<dbReference type="SMART" id="SM00066">
    <property type="entry name" value="GAL4"/>
    <property type="match status" value="1"/>
</dbReference>
<dbReference type="CDD" id="cd12148">
    <property type="entry name" value="fungal_TF_MHR"/>
    <property type="match status" value="1"/>
</dbReference>
<dbReference type="PANTHER" id="PTHR47782:SF12">
    <property type="entry name" value="ZN(II)2CYS6 TRANSCRIPTION FACTOR (EUROFUNG)"/>
    <property type="match status" value="1"/>
</dbReference>
<evidence type="ECO:0000256" key="6">
    <source>
        <dbReference type="ARBA" id="ARBA00023163"/>
    </source>
</evidence>
<evidence type="ECO:0000256" key="7">
    <source>
        <dbReference type="ARBA" id="ARBA00023242"/>
    </source>
</evidence>
<dbReference type="InterPro" id="IPR052202">
    <property type="entry name" value="Yeast_MetPath_Reg"/>
</dbReference>
<dbReference type="Pfam" id="PF00172">
    <property type="entry name" value="Zn_clus"/>
    <property type="match status" value="1"/>
</dbReference>
<keyword evidence="2" id="KW-0479">Metal-binding</keyword>
<comment type="subcellular location">
    <subcellularLocation>
        <location evidence="1">Nucleus</location>
    </subcellularLocation>
</comment>
<evidence type="ECO:0000313" key="9">
    <source>
        <dbReference type="EMBL" id="CZR56541.1"/>
    </source>
</evidence>
<name>A0A1L7WUV1_9HELO</name>
<keyword evidence="3" id="KW-0862">Zinc</keyword>
<evidence type="ECO:0000313" key="10">
    <source>
        <dbReference type="Proteomes" id="UP000184330"/>
    </source>
</evidence>
<evidence type="ECO:0000256" key="1">
    <source>
        <dbReference type="ARBA" id="ARBA00004123"/>
    </source>
</evidence>
<dbReference type="STRING" id="576137.A0A1L7WUV1"/>
<dbReference type="AlphaFoldDB" id="A0A1L7WUV1"/>
<sequence>MLEDLGYPRKIACKRCRRRKKKCDHEKPVCGECRKTRSECIPSNPVRSPVDSPANYIKSLESHIASLEQYIVKLEDVARISNPEVVRDHLWLEKSPVLAGSTRQAGQVHQHDIESCVSGPDAASIEVINDDDNVQNVADGFDMDYAYNFYQLLPKPVQRRLSYDLPGFSRKFSEYPHAFGPRFDSLFGFRARVATHLSNAETTRGLSQIYDKLYFTNVQSSWPFLQETRWKEWADSLENEMSSSTDDWRGFFVDMVRSFYHERAKKSLPQALSQASPILHTQSSLLLTMHAMHSESADTIDDYASKAMMHCALAGLYQEKVRRNQSSDQPRNQDEICEKMIRRQVMRVCYGLDRLIAMAFDRPVSVADELIDTESLSRSRGDSIIFQDLPPNSTTATGAAETDHRFLLRQIQSKIHTAVERAEYHSLCLNKEVTNLFSSPLRLELDQWKSDLAHVSDPMSYSSTRWLSNLYYYNVLALFPNMHLAVNCGEVRYVVQAGSEVLRNFRFVQIPDQKSCYTWTALVHQFQAGITLLYCFWATPQHLAHEVYGAPDIDVALLACAATLAEFALRWESAKSFKCVFDLLNDGVVRKGRRVDNCAWRFHGELYQFVGELRKGRAHRRVLKLVEEMSGAVDQ</sequence>
<keyword evidence="6" id="KW-0804">Transcription</keyword>